<reference evidence="1" key="2">
    <citation type="submission" date="2021-10" db="EMBL/GenBank/DDBJ databases">
        <title>Phylogenomics reveals ancestral predisposition of the termite-cultivated fungus Termitomyces towards a domesticated lifestyle.</title>
        <authorList>
            <person name="Auxier B."/>
            <person name="Grum-Grzhimaylo A."/>
            <person name="Cardenas M.E."/>
            <person name="Lodge J.D."/>
            <person name="Laessoe T."/>
            <person name="Pedersen O."/>
            <person name="Smith M.E."/>
            <person name="Kuyper T.W."/>
            <person name="Franco-Molano E.A."/>
            <person name="Baroni T.J."/>
            <person name="Aanen D.K."/>
        </authorList>
    </citation>
    <scope>NUCLEOTIDE SEQUENCE</scope>
    <source>
        <strain evidence="1">D49</strain>
    </source>
</reference>
<organism evidence="1 2">
    <name type="scientific">Sphagnurus paluster</name>
    <dbReference type="NCBI Taxonomy" id="117069"/>
    <lineage>
        <taxon>Eukaryota</taxon>
        <taxon>Fungi</taxon>
        <taxon>Dikarya</taxon>
        <taxon>Basidiomycota</taxon>
        <taxon>Agaricomycotina</taxon>
        <taxon>Agaricomycetes</taxon>
        <taxon>Agaricomycetidae</taxon>
        <taxon>Agaricales</taxon>
        <taxon>Tricholomatineae</taxon>
        <taxon>Lyophyllaceae</taxon>
        <taxon>Sphagnurus</taxon>
    </lineage>
</organism>
<comment type="caution">
    <text evidence="1">The sequence shown here is derived from an EMBL/GenBank/DDBJ whole genome shotgun (WGS) entry which is preliminary data.</text>
</comment>
<name>A0A9P7FPL0_9AGAR</name>
<protein>
    <submittedName>
        <fullName evidence="1">Uncharacterized protein</fullName>
    </submittedName>
</protein>
<keyword evidence="2" id="KW-1185">Reference proteome</keyword>
<dbReference type="EMBL" id="JABCKI010006857">
    <property type="protein sequence ID" value="KAG5633903.1"/>
    <property type="molecule type" value="Genomic_DNA"/>
</dbReference>
<evidence type="ECO:0000313" key="1">
    <source>
        <dbReference type="EMBL" id="KAG5633903.1"/>
    </source>
</evidence>
<sequence>DIEPRVIGGRVAGTVVRNGANAIKSSARVASRPPLRIPQPMPQPMPQPASGISGKQVTSGLVVGKLFGSKVVGGTLVGLGSLGAQAADNGIAGEKRDLEPRNGAVRAGLQIAKTASNGIGRTAIRPNTVSRITNMRPAQVPAPPRISSNLASKFKTGGAITAIGLTAGAGEYAGGQTMGNMIDRLEGGGNKRRNIGKELWSRNLAIKAAKQVAAPAFRAARTGGTRGVVHAIPIPQPVRGPSVVGKLGKGTLIGTAAATGGFAEGMIQNVTPETQQKLVVDPKGTISKMLPPSPFAGRSRREYFEGLMSRGGNTESVEQLVARAFIDMLEELD</sequence>
<accession>A0A9P7FPL0</accession>
<evidence type="ECO:0000313" key="2">
    <source>
        <dbReference type="Proteomes" id="UP000717328"/>
    </source>
</evidence>
<proteinExistence type="predicted"/>
<feature type="non-terminal residue" evidence="1">
    <location>
        <position position="333"/>
    </location>
</feature>
<dbReference type="AlphaFoldDB" id="A0A9P7FPL0"/>
<dbReference type="OrthoDB" id="3065124at2759"/>
<dbReference type="Proteomes" id="UP000717328">
    <property type="component" value="Unassembled WGS sequence"/>
</dbReference>
<gene>
    <name evidence="1" type="ORF">H0H81_004467</name>
</gene>
<reference evidence="1" key="1">
    <citation type="submission" date="2021-02" db="EMBL/GenBank/DDBJ databases">
        <authorList>
            <person name="Nieuwenhuis M."/>
            <person name="Van De Peppel L.J.J."/>
        </authorList>
    </citation>
    <scope>NUCLEOTIDE SEQUENCE</scope>
    <source>
        <strain evidence="1">D49</strain>
    </source>
</reference>